<evidence type="ECO:0000313" key="2">
    <source>
        <dbReference type="Proteomes" id="UP000267536"/>
    </source>
</evidence>
<name>A0A3N4GXI3_9ACTN</name>
<protein>
    <recommendedName>
        <fullName evidence="3">DUF5642 domain-containing protein</fullName>
    </recommendedName>
</protein>
<evidence type="ECO:0000313" key="1">
    <source>
        <dbReference type="EMBL" id="RPA57684.1"/>
    </source>
</evidence>
<dbReference type="Proteomes" id="UP000267536">
    <property type="component" value="Unassembled WGS sequence"/>
</dbReference>
<dbReference type="EMBL" id="RKMH01000015">
    <property type="protein sequence ID" value="RPA57684.1"/>
    <property type="molecule type" value="Genomic_DNA"/>
</dbReference>
<reference evidence="1 2" key="1">
    <citation type="submission" date="2018-11" db="EMBL/GenBank/DDBJ databases">
        <title>Draft genome sequence of Gordonia sp. RS15-1S isolated from rice stems.</title>
        <authorList>
            <person name="Muangham S."/>
        </authorList>
    </citation>
    <scope>NUCLEOTIDE SEQUENCE [LARGE SCALE GENOMIC DNA]</scope>
    <source>
        <strain evidence="1 2">RS15-1S</strain>
    </source>
</reference>
<accession>A0A3N4GXI3</accession>
<organism evidence="1 2">
    <name type="scientific">Gordonia oryzae</name>
    <dbReference type="NCBI Taxonomy" id="2487349"/>
    <lineage>
        <taxon>Bacteria</taxon>
        <taxon>Bacillati</taxon>
        <taxon>Actinomycetota</taxon>
        <taxon>Actinomycetes</taxon>
        <taxon>Mycobacteriales</taxon>
        <taxon>Gordoniaceae</taxon>
        <taxon>Gordonia</taxon>
    </lineage>
</organism>
<gene>
    <name evidence="1" type="ORF">EF294_18090</name>
</gene>
<dbReference type="OrthoDB" id="4578095at2"/>
<dbReference type="AlphaFoldDB" id="A0A3N4GXI3"/>
<dbReference type="RefSeq" id="WP_123932314.1">
    <property type="nucleotide sequence ID" value="NZ_JBPSDP010000016.1"/>
</dbReference>
<evidence type="ECO:0008006" key="3">
    <source>
        <dbReference type="Google" id="ProtNLM"/>
    </source>
</evidence>
<sequence length="266" mass="27033">MRVVRAHRRRGTGSGPAALVVGLVAAVTVACGHAPTTVPDLAAAPADLLLDPSTLPVGFTATELSVPQLVDSNSTQLTASDSTEITPPQCRPTADARLNPTLTEANSAVLAAQASFGGLVELVTTQMRDIGADVAVMTGACARTQTRITTGNLAGTSIVTEHTEMATPELGKDSEKVEQMLLVKSATTTTLADRSVRTRIDYVGYAIVARPGGAAPISVSLTVSGDPTDAVAPPAAPPAAQPPLAEQDFVTLFGSALSVATAGRKG</sequence>
<comment type="caution">
    <text evidence="1">The sequence shown here is derived from an EMBL/GenBank/DDBJ whole genome shotgun (WGS) entry which is preliminary data.</text>
</comment>
<proteinExistence type="predicted"/>
<dbReference type="PROSITE" id="PS51257">
    <property type="entry name" value="PROKAR_LIPOPROTEIN"/>
    <property type="match status" value="1"/>
</dbReference>
<keyword evidence="2" id="KW-1185">Reference proteome</keyword>